<dbReference type="EMBL" id="MWPV01000006">
    <property type="protein sequence ID" value="OUL56487.1"/>
    <property type="molecule type" value="Genomic_DNA"/>
</dbReference>
<dbReference type="OrthoDB" id="7221045at2"/>
<proteinExistence type="predicted"/>
<name>A0A244CLJ7_PSEDV</name>
<organism evidence="1 2">
    <name type="scientific">Pseudoalteromonas ulvae</name>
    <dbReference type="NCBI Taxonomy" id="107327"/>
    <lineage>
        <taxon>Bacteria</taxon>
        <taxon>Pseudomonadati</taxon>
        <taxon>Pseudomonadota</taxon>
        <taxon>Gammaproteobacteria</taxon>
        <taxon>Alteromonadales</taxon>
        <taxon>Pseudoalteromonadaceae</taxon>
        <taxon>Pseudoalteromonas</taxon>
    </lineage>
</organism>
<gene>
    <name evidence="1" type="ORF">B1199_17650</name>
</gene>
<comment type="caution">
    <text evidence="1">The sequence shown here is derived from an EMBL/GenBank/DDBJ whole genome shotgun (WGS) entry which is preliminary data.</text>
</comment>
<evidence type="ECO:0000313" key="2">
    <source>
        <dbReference type="Proteomes" id="UP000194841"/>
    </source>
</evidence>
<keyword evidence="2" id="KW-1185">Reference proteome</keyword>
<sequence length="81" mass="9279">MTLTQIIEPLGETMSWFERELQWGVCPTELRHLSGRIGELYSALITNGQMAMDKEYFLKPNTSNAITNKVSICRLSFKPKN</sequence>
<evidence type="ECO:0000313" key="1">
    <source>
        <dbReference type="EMBL" id="OUL56487.1"/>
    </source>
</evidence>
<reference evidence="1 2" key="1">
    <citation type="submission" date="2017-02" db="EMBL/GenBank/DDBJ databases">
        <title>Pseudoalteromonas ulvae TC14 Genome.</title>
        <authorList>
            <person name="Molmeret M."/>
        </authorList>
    </citation>
    <scope>NUCLEOTIDE SEQUENCE [LARGE SCALE GENOMIC DNA]</scope>
    <source>
        <strain evidence="1">TC14</strain>
    </source>
</reference>
<dbReference type="Proteomes" id="UP000194841">
    <property type="component" value="Unassembled WGS sequence"/>
</dbReference>
<protein>
    <submittedName>
        <fullName evidence="1">Uncharacterized protein</fullName>
    </submittedName>
</protein>
<dbReference type="AlphaFoldDB" id="A0A244CLJ7"/>
<accession>A0A244CLJ7</accession>